<organism evidence="2 3">
    <name type="scientific">Aulographum hederae CBS 113979</name>
    <dbReference type="NCBI Taxonomy" id="1176131"/>
    <lineage>
        <taxon>Eukaryota</taxon>
        <taxon>Fungi</taxon>
        <taxon>Dikarya</taxon>
        <taxon>Ascomycota</taxon>
        <taxon>Pezizomycotina</taxon>
        <taxon>Dothideomycetes</taxon>
        <taxon>Pleosporomycetidae</taxon>
        <taxon>Aulographales</taxon>
        <taxon>Aulographaceae</taxon>
    </lineage>
</organism>
<gene>
    <name evidence="2" type="ORF">K402DRAFT_423903</name>
</gene>
<dbReference type="EMBL" id="ML977176">
    <property type="protein sequence ID" value="KAF1983342.1"/>
    <property type="molecule type" value="Genomic_DNA"/>
</dbReference>
<evidence type="ECO:0000256" key="1">
    <source>
        <dbReference type="SAM" id="MobiDB-lite"/>
    </source>
</evidence>
<feature type="region of interest" description="Disordered" evidence="1">
    <location>
        <begin position="1"/>
        <end position="43"/>
    </location>
</feature>
<sequence length="109" mass="11860">MPKAMPPSPFIITMADGPKRRRRSKPSTHKKSSSAALPVPPPYPEKTLRIFRSLSISAVKRGLVTTPRDDDMLLPPSTFGDELVADLSRKLKKLAPLEAAPGMARSRAG</sequence>
<feature type="compositionally biased region" description="Basic residues" evidence="1">
    <location>
        <begin position="19"/>
        <end position="32"/>
    </location>
</feature>
<name>A0A6G1GRA3_9PEZI</name>
<evidence type="ECO:0000313" key="3">
    <source>
        <dbReference type="Proteomes" id="UP000800041"/>
    </source>
</evidence>
<dbReference type="AlphaFoldDB" id="A0A6G1GRA3"/>
<evidence type="ECO:0000313" key="2">
    <source>
        <dbReference type="EMBL" id="KAF1983342.1"/>
    </source>
</evidence>
<accession>A0A6G1GRA3</accession>
<proteinExistence type="predicted"/>
<keyword evidence="3" id="KW-1185">Reference proteome</keyword>
<protein>
    <submittedName>
        <fullName evidence="2">Uncharacterized protein</fullName>
    </submittedName>
</protein>
<reference evidence="2" key="1">
    <citation type="journal article" date="2020" name="Stud. Mycol.">
        <title>101 Dothideomycetes genomes: a test case for predicting lifestyles and emergence of pathogens.</title>
        <authorList>
            <person name="Haridas S."/>
            <person name="Albert R."/>
            <person name="Binder M."/>
            <person name="Bloem J."/>
            <person name="Labutti K."/>
            <person name="Salamov A."/>
            <person name="Andreopoulos B."/>
            <person name="Baker S."/>
            <person name="Barry K."/>
            <person name="Bills G."/>
            <person name="Bluhm B."/>
            <person name="Cannon C."/>
            <person name="Castanera R."/>
            <person name="Culley D."/>
            <person name="Daum C."/>
            <person name="Ezra D."/>
            <person name="Gonzalez J."/>
            <person name="Henrissat B."/>
            <person name="Kuo A."/>
            <person name="Liang C."/>
            <person name="Lipzen A."/>
            <person name="Lutzoni F."/>
            <person name="Magnuson J."/>
            <person name="Mondo S."/>
            <person name="Nolan M."/>
            <person name="Ohm R."/>
            <person name="Pangilinan J."/>
            <person name="Park H.-J."/>
            <person name="Ramirez L."/>
            <person name="Alfaro M."/>
            <person name="Sun H."/>
            <person name="Tritt A."/>
            <person name="Yoshinaga Y."/>
            <person name="Zwiers L.-H."/>
            <person name="Turgeon B."/>
            <person name="Goodwin S."/>
            <person name="Spatafora J."/>
            <person name="Crous P."/>
            <person name="Grigoriev I."/>
        </authorList>
    </citation>
    <scope>NUCLEOTIDE SEQUENCE</scope>
    <source>
        <strain evidence="2">CBS 113979</strain>
    </source>
</reference>
<dbReference type="Proteomes" id="UP000800041">
    <property type="component" value="Unassembled WGS sequence"/>
</dbReference>